<organism evidence="3 4">
    <name type="scientific">Nesidiocoris tenuis</name>
    <dbReference type="NCBI Taxonomy" id="355587"/>
    <lineage>
        <taxon>Eukaryota</taxon>
        <taxon>Metazoa</taxon>
        <taxon>Ecdysozoa</taxon>
        <taxon>Arthropoda</taxon>
        <taxon>Hexapoda</taxon>
        <taxon>Insecta</taxon>
        <taxon>Pterygota</taxon>
        <taxon>Neoptera</taxon>
        <taxon>Paraneoptera</taxon>
        <taxon>Hemiptera</taxon>
        <taxon>Heteroptera</taxon>
        <taxon>Panheteroptera</taxon>
        <taxon>Cimicomorpha</taxon>
        <taxon>Miridae</taxon>
        <taxon>Dicyphina</taxon>
        <taxon>Nesidiocoris</taxon>
    </lineage>
</organism>
<dbReference type="AlphaFoldDB" id="A0A6H5H5A7"/>
<name>A0A6H5H5A7_9HEMI</name>
<gene>
    <name evidence="3" type="ORF">NTEN_LOCUS15868</name>
</gene>
<dbReference type="CDD" id="cd09272">
    <property type="entry name" value="RNase_HI_RT_Ty1"/>
    <property type="match status" value="1"/>
</dbReference>
<feature type="compositionally biased region" description="Polar residues" evidence="1">
    <location>
        <begin position="13"/>
        <end position="22"/>
    </location>
</feature>
<dbReference type="SUPFAM" id="SSF56672">
    <property type="entry name" value="DNA/RNA polymerases"/>
    <property type="match status" value="1"/>
</dbReference>
<accession>A0A6H5H5A7</accession>
<dbReference type="InterPro" id="IPR013103">
    <property type="entry name" value="RVT_2"/>
</dbReference>
<dbReference type="PANTHER" id="PTHR11439">
    <property type="entry name" value="GAG-POL-RELATED RETROTRANSPOSON"/>
    <property type="match status" value="1"/>
</dbReference>
<feature type="non-terminal residue" evidence="3">
    <location>
        <position position="654"/>
    </location>
</feature>
<dbReference type="Pfam" id="PF07727">
    <property type="entry name" value="RVT_2"/>
    <property type="match status" value="2"/>
</dbReference>
<evidence type="ECO:0000313" key="4">
    <source>
        <dbReference type="Proteomes" id="UP000479000"/>
    </source>
</evidence>
<dbReference type="PANTHER" id="PTHR11439:SF483">
    <property type="entry name" value="PEPTIDE SYNTHASE GLIP-LIKE, PUTATIVE (AFU_ORTHOLOGUE AFUA_3G12920)-RELATED"/>
    <property type="match status" value="1"/>
</dbReference>
<sequence>MSRDVKFLDEFSDNPNSDSFIPTNLFDPVPINLKPGKENDQIVVTFDENSNRENSEPQNDELNNLPDEVNHHDDEPHDQTEDVNYQDEELTLDEEENPNMRNRENELIAPVTIRGRGRPRIVRSGSRGRPRKVYREIQVTPETPNTELTEIQGNVEEFVGIADLTLKQAFSSNEAQAWRDAVKSEYSSIIENQTFKIVDRPKDKNIIGSRVVLKEKLKADGTVERKKARLVAKGFNQRQGEDFNETFAPVVRMSSIRTIMALAVEHDLELHQLDVTTAFLNGDLSERIYMEIPDNFQEILAEIIEDPNSLEDVVHQANQMLKTLQKTRKGEKVCLLQKSLYGLKQAGRQWHLKLHENVMKLGFKQSYSDPCVYYSHRGNDTLILAIYVDDLWLGSQNKKWIEEMKGILIKTFKMKYLGKIHYGLGIEFTQNLSEGKICMSQKKYIQDVLKRFGMEDSKPISTPMEVGLKLTRPEKLDEGVMSKYPYQKLIGSLMYLAVSTRPDIAYTVNWLSQFNSNYTEQHWLAAKRVLRYLKGTAKKGIEFTKTKKPLRGFADADWANCASDRRSYSGFFFELGGAAITWEARKQRTVALSSVEAEYLALGEATKEAIYLRQFLTELGLSRPTTSTLILNDNQGAQLLAKNSIHHSRTKHID</sequence>
<reference evidence="3 4" key="1">
    <citation type="submission" date="2020-02" db="EMBL/GenBank/DDBJ databases">
        <authorList>
            <person name="Ferguson B K."/>
        </authorList>
    </citation>
    <scope>NUCLEOTIDE SEQUENCE [LARGE SCALE GENOMIC DNA]</scope>
</reference>
<proteinExistence type="predicted"/>
<dbReference type="Proteomes" id="UP000479000">
    <property type="component" value="Unassembled WGS sequence"/>
</dbReference>
<feature type="compositionally biased region" description="Basic and acidic residues" evidence="1">
    <location>
        <begin position="68"/>
        <end position="80"/>
    </location>
</feature>
<feature type="region of interest" description="Disordered" evidence="1">
    <location>
        <begin position="48"/>
        <end position="83"/>
    </location>
</feature>
<feature type="region of interest" description="Disordered" evidence="1">
    <location>
        <begin position="1"/>
        <end position="24"/>
    </location>
</feature>
<keyword evidence="4" id="KW-1185">Reference proteome</keyword>
<protein>
    <recommendedName>
        <fullName evidence="2">Reverse transcriptase Ty1/copia-type domain-containing protein</fullName>
    </recommendedName>
</protein>
<feature type="domain" description="Reverse transcriptase Ty1/copia-type" evidence="2">
    <location>
        <begin position="329"/>
        <end position="465"/>
    </location>
</feature>
<dbReference type="EMBL" id="CADCXU010023376">
    <property type="protein sequence ID" value="CAB0010875.1"/>
    <property type="molecule type" value="Genomic_DNA"/>
</dbReference>
<dbReference type="OrthoDB" id="413361at2759"/>
<dbReference type="InterPro" id="IPR043502">
    <property type="entry name" value="DNA/RNA_pol_sf"/>
</dbReference>
<evidence type="ECO:0000256" key="1">
    <source>
        <dbReference type="SAM" id="MobiDB-lite"/>
    </source>
</evidence>
<evidence type="ECO:0000259" key="2">
    <source>
        <dbReference type="Pfam" id="PF07727"/>
    </source>
</evidence>
<dbReference type="GO" id="GO:0071897">
    <property type="term" value="P:DNA biosynthetic process"/>
    <property type="evidence" value="ECO:0007669"/>
    <property type="project" value="UniProtKB-ARBA"/>
</dbReference>
<feature type="domain" description="Reverse transcriptase Ty1/copia-type" evidence="2">
    <location>
        <begin position="192"/>
        <end position="297"/>
    </location>
</feature>
<evidence type="ECO:0000313" key="3">
    <source>
        <dbReference type="EMBL" id="CAB0010875.1"/>
    </source>
</evidence>